<name>A0A3N0VHG3_9GAMM</name>
<evidence type="ECO:0000313" key="3">
    <source>
        <dbReference type="EMBL" id="ROH92100.1"/>
    </source>
</evidence>
<dbReference type="InterPro" id="IPR050259">
    <property type="entry name" value="SDR"/>
</dbReference>
<dbReference type="EMBL" id="RJVO01000002">
    <property type="protein sequence ID" value="ROH92100.1"/>
    <property type="molecule type" value="Genomic_DNA"/>
</dbReference>
<evidence type="ECO:0000256" key="1">
    <source>
        <dbReference type="ARBA" id="ARBA00006484"/>
    </source>
</evidence>
<dbReference type="CDD" id="cd05233">
    <property type="entry name" value="SDR_c"/>
    <property type="match status" value="1"/>
</dbReference>
<dbReference type="PANTHER" id="PTHR42879:SF2">
    <property type="entry name" value="3-OXOACYL-[ACYL-CARRIER-PROTEIN] REDUCTASE FABG"/>
    <property type="match status" value="1"/>
</dbReference>
<accession>A0A3N0VHG3</accession>
<dbReference type="Gene3D" id="3.40.50.720">
    <property type="entry name" value="NAD(P)-binding Rossmann-like Domain"/>
    <property type="match status" value="1"/>
</dbReference>
<sequence>MAAAQTLAGRVALVTGASRGIGRAIALRLSAHGAAVALAASPRSQAALEGVREAILAHGGRAAVLAADLADETARAGLVAQAEAALGPVDILINNAAGISAYAPPSKIDLAARRAMFELNLQAPIDLIQQALPGMRVRRWGRIVNLSSDTSAAPAIPYAGDARFVHALALYGASKAALDRYSTGLAAELHGSGVQVNALLPYKIARSESAEQIARQTAATRPDWVEPLELMAEAAYLLVAGAHQGEIAVSRALLQRCQQPLHALDGETVIGDARSLVEFS</sequence>
<reference evidence="3 4" key="1">
    <citation type="submission" date="2018-10" db="EMBL/GenBank/DDBJ databases">
        <authorList>
            <person name="Chen W.-M."/>
        </authorList>
    </citation>
    <scope>NUCLEOTIDE SEQUENCE [LARGE SCALE GENOMIC DNA]</scope>
    <source>
        <strain evidence="3 4">THS-13</strain>
    </source>
</reference>
<dbReference type="RefSeq" id="WP_123211143.1">
    <property type="nucleotide sequence ID" value="NZ_RJVO01000002.1"/>
</dbReference>
<dbReference type="InParanoid" id="A0A3N0VHG3"/>
<evidence type="ECO:0000256" key="2">
    <source>
        <dbReference type="RuleBase" id="RU000363"/>
    </source>
</evidence>
<organism evidence="3 4">
    <name type="scientific">Stagnimonas aquatica</name>
    <dbReference type="NCBI Taxonomy" id="2689987"/>
    <lineage>
        <taxon>Bacteria</taxon>
        <taxon>Pseudomonadati</taxon>
        <taxon>Pseudomonadota</taxon>
        <taxon>Gammaproteobacteria</taxon>
        <taxon>Nevskiales</taxon>
        <taxon>Nevskiaceae</taxon>
        <taxon>Stagnimonas</taxon>
    </lineage>
</organism>
<dbReference type="PRINTS" id="PR00080">
    <property type="entry name" value="SDRFAMILY"/>
</dbReference>
<dbReference type="InterPro" id="IPR002347">
    <property type="entry name" value="SDR_fam"/>
</dbReference>
<proteinExistence type="inferred from homology"/>
<dbReference type="PRINTS" id="PR00081">
    <property type="entry name" value="GDHRDH"/>
</dbReference>
<comment type="caution">
    <text evidence="3">The sequence shown here is derived from an EMBL/GenBank/DDBJ whole genome shotgun (WGS) entry which is preliminary data.</text>
</comment>
<dbReference type="SUPFAM" id="SSF51735">
    <property type="entry name" value="NAD(P)-binding Rossmann-fold domains"/>
    <property type="match status" value="1"/>
</dbReference>
<dbReference type="Pfam" id="PF00106">
    <property type="entry name" value="adh_short"/>
    <property type="match status" value="1"/>
</dbReference>
<comment type="similarity">
    <text evidence="1 2">Belongs to the short-chain dehydrogenases/reductases (SDR) family.</text>
</comment>
<evidence type="ECO:0000313" key="4">
    <source>
        <dbReference type="Proteomes" id="UP000282106"/>
    </source>
</evidence>
<dbReference type="InterPro" id="IPR036291">
    <property type="entry name" value="NAD(P)-bd_dom_sf"/>
</dbReference>
<dbReference type="PANTHER" id="PTHR42879">
    <property type="entry name" value="3-OXOACYL-(ACYL-CARRIER-PROTEIN) REDUCTASE"/>
    <property type="match status" value="1"/>
</dbReference>
<gene>
    <name evidence="3" type="ORF">ED208_06955</name>
</gene>
<keyword evidence="4" id="KW-1185">Reference proteome</keyword>
<dbReference type="AlphaFoldDB" id="A0A3N0VHG3"/>
<dbReference type="Proteomes" id="UP000282106">
    <property type="component" value="Unassembled WGS sequence"/>
</dbReference>
<protein>
    <submittedName>
        <fullName evidence="3">SDR family NAD(P)-dependent oxidoreductase</fullName>
    </submittedName>
</protein>